<evidence type="ECO:0000313" key="4">
    <source>
        <dbReference type="Proteomes" id="UP001437574"/>
    </source>
</evidence>
<name>A0ABC9VLJ5_LACAM</name>
<dbReference type="InterPro" id="IPR010095">
    <property type="entry name" value="Cas12f1-like_TNB"/>
</dbReference>
<keyword evidence="1" id="KW-0238">DNA-binding</keyword>
<comment type="caution">
    <text evidence="3">The sequence shown here is derived from an EMBL/GenBank/DDBJ whole genome shotgun (WGS) entry which is preliminary data.</text>
</comment>
<sequence length="73" mass="8307">MNGIAKKLILADKTYSSTQRCTKRGYVKKGDEKITLQGNRKHGTKHNEYICYQCGYNNDRDENAVLNLLALAK</sequence>
<feature type="domain" description="Cas12f1-like TNB" evidence="2">
    <location>
        <begin position="6"/>
        <end position="68"/>
    </location>
</feature>
<dbReference type="Pfam" id="PF07282">
    <property type="entry name" value="Cas12f1-like_TNB"/>
    <property type="match status" value="1"/>
</dbReference>
<organism evidence="3 4">
    <name type="scientific">Lactobacillus amylovorus subsp. animalium</name>
    <dbReference type="NCBI Taxonomy" id="3378536"/>
    <lineage>
        <taxon>Bacteria</taxon>
        <taxon>Bacillati</taxon>
        <taxon>Bacillota</taxon>
        <taxon>Bacilli</taxon>
        <taxon>Lactobacillales</taxon>
        <taxon>Lactobacillaceae</taxon>
        <taxon>Lactobacillus</taxon>
    </lineage>
</organism>
<dbReference type="EMBL" id="BAAAAK010000004">
    <property type="protein sequence ID" value="GAA0042170.1"/>
    <property type="molecule type" value="Genomic_DNA"/>
</dbReference>
<reference evidence="4" key="2">
    <citation type="submission" date="2024-01" db="EMBL/GenBank/DDBJ databases">
        <title>Draft genome sequence of Lactobacillus amylovorus strain TKL145.</title>
        <authorList>
            <person name="Tohno M."/>
            <person name="Tanizawa Y."/>
        </authorList>
    </citation>
    <scope>NUCLEOTIDE SEQUENCE [LARGE SCALE GENOMIC DNA]</scope>
    <source>
        <strain evidence="4">TKL145</strain>
    </source>
</reference>
<reference evidence="3 4" key="1">
    <citation type="journal article" date="2024" name="Int. J. Syst. Evol. Microbiol.">
        <title>Proposal of Lactobacillus amylovorus subsp. animalis subsp. nov. and an emended description of Lactobacillus amylovorus.</title>
        <authorList>
            <person name="Yamane K."/>
            <person name="Tanizawa Y."/>
            <person name="Kobayashi H."/>
            <person name="Kamizono T."/>
            <person name="Kojima Y."/>
            <person name="Takagi H."/>
            <person name="Tohno M."/>
        </authorList>
    </citation>
    <scope>NUCLEOTIDE SEQUENCE [LARGE SCALE GENOMIC DNA]</scope>
    <source>
        <strain evidence="3 4">TKL145</strain>
    </source>
</reference>
<protein>
    <recommendedName>
        <fullName evidence="2">Cas12f1-like TNB domain-containing protein</fullName>
    </recommendedName>
</protein>
<evidence type="ECO:0000259" key="2">
    <source>
        <dbReference type="Pfam" id="PF07282"/>
    </source>
</evidence>
<dbReference type="Proteomes" id="UP001437574">
    <property type="component" value="Unassembled WGS sequence"/>
</dbReference>
<evidence type="ECO:0000313" key="3">
    <source>
        <dbReference type="EMBL" id="GAA0042170.1"/>
    </source>
</evidence>
<evidence type="ECO:0000256" key="1">
    <source>
        <dbReference type="ARBA" id="ARBA00023125"/>
    </source>
</evidence>
<proteinExistence type="predicted"/>
<gene>
    <name evidence="3" type="ORF">LATKL145_05800</name>
</gene>
<dbReference type="GO" id="GO:0003677">
    <property type="term" value="F:DNA binding"/>
    <property type="evidence" value="ECO:0007669"/>
    <property type="project" value="UniProtKB-KW"/>
</dbReference>
<accession>A0ABC9VLJ5</accession>
<dbReference type="AlphaFoldDB" id="A0ABC9VLJ5"/>